<evidence type="ECO:0000313" key="1">
    <source>
        <dbReference type="EMBL" id="SDP98261.1"/>
    </source>
</evidence>
<sequence>MAWVLDTLLGKAAEAMHMAQLAWNAAIEAGDLGEQGWAQLYLNATRSAVGDPPADEAVDEPLRLFEKCGNLLGLHVARTMRAVHWHGKGRFGIAAASSTDVFGTSVGTEIVVLPVDDNNLAYLLLRSARNLVALGDLDEALRQSEEALELFAVHGAVMGRARAFQACGVVLQAQGEHEKARIKLSNALELFEQTSNAGVRCARWRSSPCRRRR</sequence>
<protein>
    <submittedName>
        <fullName evidence="1">Tetratricopeptide repeat-containing protein</fullName>
    </submittedName>
</protein>
<dbReference type="AlphaFoldDB" id="A0A1H0X5N3"/>
<proteinExistence type="predicted"/>
<dbReference type="Gene3D" id="1.25.40.10">
    <property type="entry name" value="Tetratricopeptide repeat domain"/>
    <property type="match status" value="1"/>
</dbReference>
<accession>A0A1H0X5N3</accession>
<dbReference type="EMBL" id="FNIX01000037">
    <property type="protein sequence ID" value="SDP98261.1"/>
    <property type="molecule type" value="Genomic_DNA"/>
</dbReference>
<dbReference type="STRING" id="641025.SAMN05421507_13720"/>
<reference evidence="2" key="1">
    <citation type="submission" date="2016-10" db="EMBL/GenBank/DDBJ databases">
        <authorList>
            <person name="Varghese N."/>
            <person name="Submissions S."/>
        </authorList>
    </citation>
    <scope>NUCLEOTIDE SEQUENCE [LARGE SCALE GENOMIC DNA]</scope>
    <source>
        <strain evidence="2">CGMCC 4.6609</strain>
    </source>
</reference>
<dbReference type="InterPro" id="IPR011990">
    <property type="entry name" value="TPR-like_helical_dom_sf"/>
</dbReference>
<organism evidence="1 2">
    <name type="scientific">Lentzea jiangxiensis</name>
    <dbReference type="NCBI Taxonomy" id="641025"/>
    <lineage>
        <taxon>Bacteria</taxon>
        <taxon>Bacillati</taxon>
        <taxon>Actinomycetota</taxon>
        <taxon>Actinomycetes</taxon>
        <taxon>Pseudonocardiales</taxon>
        <taxon>Pseudonocardiaceae</taxon>
        <taxon>Lentzea</taxon>
    </lineage>
</organism>
<gene>
    <name evidence="1" type="ORF">SAMN05421507_13720</name>
</gene>
<dbReference type="SUPFAM" id="SSF48452">
    <property type="entry name" value="TPR-like"/>
    <property type="match status" value="1"/>
</dbReference>
<keyword evidence="2" id="KW-1185">Reference proteome</keyword>
<dbReference type="Pfam" id="PF13424">
    <property type="entry name" value="TPR_12"/>
    <property type="match status" value="1"/>
</dbReference>
<name>A0A1H0X5N3_9PSEU</name>
<dbReference type="Proteomes" id="UP000199691">
    <property type="component" value="Unassembled WGS sequence"/>
</dbReference>
<evidence type="ECO:0000313" key="2">
    <source>
        <dbReference type="Proteomes" id="UP000199691"/>
    </source>
</evidence>